<gene>
    <name evidence="2" type="ORF">L1049_028344</name>
</gene>
<protein>
    <submittedName>
        <fullName evidence="2">Uncharacterized protein</fullName>
    </submittedName>
</protein>
<keyword evidence="3" id="KW-1185">Reference proteome</keyword>
<sequence length="176" mass="19361">MESPGEWLEKALIDLCKKVESGLSLDGDLISGLVSYCELAPPQDAKEYLDNIIGQEAGKSVIEEYLRRRGHSDFRSSSPDVPTSKLHAYVKPPSYEGSASGTKKALRTPKEATVSSNVENRVPAETSESRNMQRGNQGNLGRKNLGKLFHLLMLRKGQLCSSRGNHVHVKPVGTNW</sequence>
<feature type="compositionally biased region" description="Polar residues" evidence="1">
    <location>
        <begin position="129"/>
        <end position="139"/>
    </location>
</feature>
<comment type="caution">
    <text evidence="2">The sequence shown here is derived from an EMBL/GenBank/DDBJ whole genome shotgun (WGS) entry which is preliminary data.</text>
</comment>
<dbReference type="AlphaFoldDB" id="A0AAP0WTB3"/>
<dbReference type="Proteomes" id="UP001415857">
    <property type="component" value="Unassembled WGS sequence"/>
</dbReference>
<evidence type="ECO:0000256" key="1">
    <source>
        <dbReference type="SAM" id="MobiDB-lite"/>
    </source>
</evidence>
<reference evidence="2 3" key="1">
    <citation type="journal article" date="2024" name="Plant J.">
        <title>Genome sequences and population genomics reveal climatic adaptation and genomic divergence between two closely related sweetgum species.</title>
        <authorList>
            <person name="Xu W.Q."/>
            <person name="Ren C.Q."/>
            <person name="Zhang X.Y."/>
            <person name="Comes H.P."/>
            <person name="Liu X.H."/>
            <person name="Li Y.G."/>
            <person name="Kettle C.J."/>
            <person name="Jalonen R."/>
            <person name="Gaisberger H."/>
            <person name="Ma Y.Z."/>
            <person name="Qiu Y.X."/>
        </authorList>
    </citation>
    <scope>NUCLEOTIDE SEQUENCE [LARGE SCALE GENOMIC DNA]</scope>
    <source>
        <strain evidence="2">Hangzhou</strain>
    </source>
</reference>
<organism evidence="2 3">
    <name type="scientific">Liquidambar formosana</name>
    <name type="common">Formosan gum</name>
    <dbReference type="NCBI Taxonomy" id="63359"/>
    <lineage>
        <taxon>Eukaryota</taxon>
        <taxon>Viridiplantae</taxon>
        <taxon>Streptophyta</taxon>
        <taxon>Embryophyta</taxon>
        <taxon>Tracheophyta</taxon>
        <taxon>Spermatophyta</taxon>
        <taxon>Magnoliopsida</taxon>
        <taxon>eudicotyledons</taxon>
        <taxon>Gunneridae</taxon>
        <taxon>Pentapetalae</taxon>
        <taxon>Saxifragales</taxon>
        <taxon>Altingiaceae</taxon>
        <taxon>Liquidambar</taxon>
    </lineage>
</organism>
<evidence type="ECO:0000313" key="3">
    <source>
        <dbReference type="Proteomes" id="UP001415857"/>
    </source>
</evidence>
<accession>A0AAP0WTB3</accession>
<evidence type="ECO:0000313" key="2">
    <source>
        <dbReference type="EMBL" id="KAK9278767.1"/>
    </source>
</evidence>
<name>A0AAP0WTB3_LIQFO</name>
<feature type="region of interest" description="Disordered" evidence="1">
    <location>
        <begin position="90"/>
        <end position="142"/>
    </location>
</feature>
<proteinExistence type="predicted"/>
<dbReference type="EMBL" id="JBBPBK010000009">
    <property type="protein sequence ID" value="KAK9278767.1"/>
    <property type="molecule type" value="Genomic_DNA"/>
</dbReference>